<sequence>MLRSLSRHIHRASAHSLRCPVRDWDRVPHRAGSVSVVLSFPDTAFPDEPAWSPGRGFTECIDTRSWLRDNRDGTHTAVATITEPDDSDHVVTVRLPSTHYAIGELYDKPHRLRRALAEPGVTVVDHTPYDQHPLAALHAHWGTFNNQWGFVPLRRFIGRYPFADRRRWTTMTADLDCPGRPGLYDLARATAHLCSAFGARARAYPWDRNTGRYRSPVHGGDMLPVLEKVLTSPAYSHH</sequence>
<reference evidence="1 2" key="1">
    <citation type="journal article" date="2014" name="Genome Announc.">
        <title>Draft Genome Sequence of Streptomyces fradiae ATCC 19609, a Strain Highly Sensitive to Antibiotics.</title>
        <authorList>
            <person name="Bekker O.B."/>
            <person name="Klimina K.M."/>
            <person name="Vatlin A.A."/>
            <person name="Zakharevich N.V."/>
            <person name="Kasianov A.S."/>
            <person name="Danilenko V.N."/>
        </authorList>
    </citation>
    <scope>NUCLEOTIDE SEQUENCE [LARGE SCALE GENOMIC DNA]</scope>
    <source>
        <strain evidence="1 2">ATCC 19609</strain>
    </source>
</reference>
<proteinExistence type="predicted"/>
<gene>
    <name evidence="1" type="ORF">SFRA_024660</name>
</gene>
<accession>A0A3M8EYI0</accession>
<name>A0A3M8EYI0_9ACTN</name>
<organism evidence="1 2">
    <name type="scientific">Streptomyces xinghaiensis</name>
    <dbReference type="NCBI Taxonomy" id="1038928"/>
    <lineage>
        <taxon>Bacteria</taxon>
        <taxon>Bacillati</taxon>
        <taxon>Actinomycetota</taxon>
        <taxon>Actinomycetes</taxon>
        <taxon>Kitasatosporales</taxon>
        <taxon>Streptomycetaceae</taxon>
        <taxon>Streptomyces</taxon>
    </lineage>
</organism>
<protein>
    <submittedName>
        <fullName evidence="1">Uncharacterized protein</fullName>
    </submittedName>
</protein>
<keyword evidence="2" id="KW-1185">Reference proteome</keyword>
<dbReference type="Proteomes" id="UP000028058">
    <property type="component" value="Unassembled WGS sequence"/>
</dbReference>
<dbReference type="RefSeq" id="WP_043472641.1">
    <property type="nucleotide sequence ID" value="NZ_JNAD02000013.1"/>
</dbReference>
<evidence type="ECO:0000313" key="1">
    <source>
        <dbReference type="EMBL" id="RKM92583.1"/>
    </source>
</evidence>
<evidence type="ECO:0000313" key="2">
    <source>
        <dbReference type="Proteomes" id="UP000028058"/>
    </source>
</evidence>
<dbReference type="OrthoDB" id="4054687at2"/>
<comment type="caution">
    <text evidence="1">The sequence shown here is derived from an EMBL/GenBank/DDBJ whole genome shotgun (WGS) entry which is preliminary data.</text>
</comment>
<dbReference type="AlphaFoldDB" id="A0A3M8EYI0"/>
<dbReference type="EMBL" id="JNAD02000013">
    <property type="protein sequence ID" value="RKM92583.1"/>
    <property type="molecule type" value="Genomic_DNA"/>
</dbReference>